<accession>A0AAJ6HZX4</accession>
<evidence type="ECO:0000259" key="2">
    <source>
        <dbReference type="Pfam" id="PF07905"/>
    </source>
</evidence>
<comment type="similarity">
    <text evidence="1">Belongs to the CdaR family.</text>
</comment>
<feature type="domain" description="CdaR GGDEF-like" evidence="4">
    <location>
        <begin position="289"/>
        <end position="422"/>
    </location>
</feature>
<feature type="domain" description="Purine catabolism PurC-like" evidence="2">
    <location>
        <begin position="7"/>
        <end position="129"/>
    </location>
</feature>
<dbReference type="Pfam" id="PF07905">
    <property type="entry name" value="PucR"/>
    <property type="match status" value="1"/>
</dbReference>
<dbReference type="KEGG" id="mprn:Q3V37_12535"/>
<evidence type="ECO:0000259" key="4">
    <source>
        <dbReference type="Pfam" id="PF17853"/>
    </source>
</evidence>
<dbReference type="PANTHER" id="PTHR33744">
    <property type="entry name" value="CARBOHYDRATE DIACID REGULATOR"/>
    <property type="match status" value="1"/>
</dbReference>
<evidence type="ECO:0000256" key="1">
    <source>
        <dbReference type="ARBA" id="ARBA00006754"/>
    </source>
</evidence>
<protein>
    <submittedName>
        <fullName evidence="5">PucR family transcriptional regulator ligand-binding domain-containing protein</fullName>
    </submittedName>
</protein>
<dbReference type="PANTHER" id="PTHR33744:SF1">
    <property type="entry name" value="DNA-BINDING TRANSCRIPTIONAL ACTIVATOR ADER"/>
    <property type="match status" value="1"/>
</dbReference>
<dbReference type="InterPro" id="IPR012914">
    <property type="entry name" value="PucR_dom"/>
</dbReference>
<evidence type="ECO:0000313" key="6">
    <source>
        <dbReference type="Proteomes" id="UP001235874"/>
    </source>
</evidence>
<proteinExistence type="inferred from homology"/>
<evidence type="ECO:0000259" key="3">
    <source>
        <dbReference type="Pfam" id="PF13556"/>
    </source>
</evidence>
<keyword evidence="6" id="KW-1185">Reference proteome</keyword>
<sequence length="548" mass="59777">MPMTVRDVLELPPLQQAGPRVLAGRTRLDAPVRWVHVAEVPEIADLLRGGELVLTTGIGLPPDDDGLCRWIDALAAVGAAGVVIELGRRFGPTLPTGLVERARSRDLPLIALRREVRFVAVTEVVHSVIVEEQTADLLANDEIHRIFTELSVEGAEPRQVLREVTRLSRRPAVLENLAHQVLAYETGPLSAEELLDRWEARSRAVEVPSGTGYEPRSGWLVTGVEARGSRWGRLVLLCDQEPPARTRVLLERAASTIALNQLVVQDSSSVERQARSNLLWSIVTHSAPTRDVALRARGLGVVLEQRRLFGVVVRRRRLTRTAGVEMNARRRELLDAVERAVGDCGLAALTGDVGEAVGGEGVSVLVALGNEDTDEAALQGLSTALTEAGHSAGSDVVVAAGSVVRSLDLARRSLVEAAQVADASVHTAEPRPFYRLLDVRLRGLLHLLREDVRLQTFVERELGPLLSYDQRHGTNHVALLEAYLVEGRNKRRAAAAMALSRSALYQRLQLIQRVLDVDLDSSERHLSLHVALTARDVMRTKNSLGAAG</sequence>
<dbReference type="RefSeq" id="WP_306273559.1">
    <property type="nucleotide sequence ID" value="NZ_CP130472.1"/>
</dbReference>
<feature type="domain" description="PucR C-terminal helix-turn-helix" evidence="3">
    <location>
        <begin position="478"/>
        <end position="534"/>
    </location>
</feature>
<dbReference type="InterPro" id="IPR042070">
    <property type="entry name" value="PucR_C-HTH_sf"/>
</dbReference>
<evidence type="ECO:0000313" key="5">
    <source>
        <dbReference type="EMBL" id="WLS47980.1"/>
    </source>
</evidence>
<dbReference type="InterPro" id="IPR041522">
    <property type="entry name" value="CdaR_GGDEF"/>
</dbReference>
<dbReference type="EMBL" id="CP130472">
    <property type="protein sequence ID" value="WLS47980.1"/>
    <property type="molecule type" value="Genomic_DNA"/>
</dbReference>
<dbReference type="AlphaFoldDB" id="A0AAJ6HZX4"/>
<dbReference type="Gene3D" id="1.10.10.2840">
    <property type="entry name" value="PucR C-terminal helix-turn-helix domain"/>
    <property type="match status" value="1"/>
</dbReference>
<dbReference type="InterPro" id="IPR051448">
    <property type="entry name" value="CdaR-like_regulators"/>
</dbReference>
<organism evidence="5 6">
    <name type="scientific">Micromonospora profundi</name>
    <dbReference type="NCBI Taxonomy" id="1420889"/>
    <lineage>
        <taxon>Bacteria</taxon>
        <taxon>Bacillati</taxon>
        <taxon>Actinomycetota</taxon>
        <taxon>Actinomycetes</taxon>
        <taxon>Micromonosporales</taxon>
        <taxon>Micromonosporaceae</taxon>
        <taxon>Micromonospora</taxon>
    </lineage>
</organism>
<name>A0AAJ6HZX4_9ACTN</name>
<dbReference type="InterPro" id="IPR025736">
    <property type="entry name" value="PucR_C-HTH_dom"/>
</dbReference>
<dbReference type="Pfam" id="PF17853">
    <property type="entry name" value="GGDEF_2"/>
    <property type="match status" value="1"/>
</dbReference>
<dbReference type="Proteomes" id="UP001235874">
    <property type="component" value="Chromosome"/>
</dbReference>
<dbReference type="Pfam" id="PF13556">
    <property type="entry name" value="HTH_30"/>
    <property type="match status" value="1"/>
</dbReference>
<gene>
    <name evidence="5" type="ORF">Q3V37_12535</name>
</gene>
<reference evidence="5 6" key="1">
    <citation type="submission" date="2023-07" db="EMBL/GenBank/DDBJ databases">
        <title>Micromonospora profundi TRM 95458 converts glycerol to a new osmotic compound.</title>
        <authorList>
            <person name="Lu D."/>
        </authorList>
    </citation>
    <scope>NUCLEOTIDE SEQUENCE [LARGE SCALE GENOMIC DNA]</scope>
    <source>
        <strain evidence="5 6">TRM95458</strain>
    </source>
</reference>